<reference evidence="10" key="1">
    <citation type="submission" date="2020-10" db="EMBL/GenBank/DDBJ databases">
        <authorList>
            <person name="Gilroy R."/>
        </authorList>
    </citation>
    <scope>NUCLEOTIDE SEQUENCE</scope>
    <source>
        <strain evidence="10">ChiHcec3-11533</strain>
    </source>
</reference>
<dbReference type="PIRSF" id="PIRSF004925">
    <property type="entry name" value="HcaT"/>
    <property type="match status" value="1"/>
</dbReference>
<name>A0A9D1IAN0_9FIRM</name>
<feature type="transmembrane region" description="Helical" evidence="8">
    <location>
        <begin position="66"/>
        <end position="85"/>
    </location>
</feature>
<reference evidence="10" key="2">
    <citation type="journal article" date="2021" name="PeerJ">
        <title>Extensive microbial diversity within the chicken gut microbiome revealed by metagenomics and culture.</title>
        <authorList>
            <person name="Gilroy R."/>
            <person name="Ravi A."/>
            <person name="Getino M."/>
            <person name="Pursley I."/>
            <person name="Horton D.L."/>
            <person name="Alikhan N.F."/>
            <person name="Baker D."/>
            <person name="Gharbi K."/>
            <person name="Hall N."/>
            <person name="Watson M."/>
            <person name="Adriaenssens E.M."/>
            <person name="Foster-Nyarko E."/>
            <person name="Jarju S."/>
            <person name="Secka A."/>
            <person name="Antonio M."/>
            <person name="Oren A."/>
            <person name="Chaudhuri R.R."/>
            <person name="La Ragione R."/>
            <person name="Hildebrand F."/>
            <person name="Pallen M.J."/>
        </authorList>
    </citation>
    <scope>NUCLEOTIDE SEQUENCE</scope>
    <source>
        <strain evidence="10">ChiHcec3-11533</strain>
    </source>
</reference>
<feature type="transmembrane region" description="Helical" evidence="8">
    <location>
        <begin position="153"/>
        <end position="173"/>
    </location>
</feature>
<dbReference type="PANTHER" id="PTHR23522:SF10">
    <property type="entry name" value="3-PHENYLPROPIONIC ACID TRANSPORTER-RELATED"/>
    <property type="match status" value="1"/>
</dbReference>
<feature type="transmembrane region" description="Helical" evidence="8">
    <location>
        <begin position="349"/>
        <end position="365"/>
    </location>
</feature>
<feature type="transmembrane region" description="Helical" evidence="8">
    <location>
        <begin position="284"/>
        <end position="306"/>
    </location>
</feature>
<keyword evidence="2" id="KW-0813">Transport</keyword>
<dbReference type="AlphaFoldDB" id="A0A9D1IAN0"/>
<feature type="transmembrane region" description="Helical" evidence="8">
    <location>
        <begin position="226"/>
        <end position="247"/>
    </location>
</feature>
<comment type="subcellular location">
    <subcellularLocation>
        <location evidence="1">Cell inner membrane</location>
        <topology evidence="1">Multi-pass membrane protein</topology>
    </subcellularLocation>
</comment>
<evidence type="ECO:0000256" key="7">
    <source>
        <dbReference type="ARBA" id="ARBA00023136"/>
    </source>
</evidence>
<keyword evidence="3" id="KW-1003">Cell membrane</keyword>
<keyword evidence="7 8" id="KW-0472">Membrane</keyword>
<protein>
    <submittedName>
        <fullName evidence="10">MFS transporter</fullName>
    </submittedName>
</protein>
<accession>A0A9D1IAN0</accession>
<dbReference type="GO" id="GO:0005886">
    <property type="term" value="C:plasma membrane"/>
    <property type="evidence" value="ECO:0007669"/>
    <property type="project" value="UniProtKB-SubCell"/>
</dbReference>
<evidence type="ECO:0000256" key="6">
    <source>
        <dbReference type="ARBA" id="ARBA00022989"/>
    </source>
</evidence>
<comment type="caution">
    <text evidence="10">The sequence shown here is derived from an EMBL/GenBank/DDBJ whole genome shotgun (WGS) entry which is preliminary data.</text>
</comment>
<keyword evidence="4" id="KW-0997">Cell inner membrane</keyword>
<feature type="transmembrane region" description="Helical" evidence="8">
    <location>
        <begin position="318"/>
        <end position="343"/>
    </location>
</feature>
<dbReference type="InterPro" id="IPR026032">
    <property type="entry name" value="HcaT-like"/>
</dbReference>
<dbReference type="InterPro" id="IPR036259">
    <property type="entry name" value="MFS_trans_sf"/>
</dbReference>
<gene>
    <name evidence="10" type="ORF">IAB02_03245</name>
</gene>
<sequence length="378" mass="41084">MKLAVYMASYYLAHAVYQSYMSLFYQSRGLSPSQIGAIFAGVAFLSVGAQLLWGTVGDRSQSVPRVLRLLLLCSAGLLLCCLAAHTFPALFLLSLAFGFFYMPVQPLSDAVALSKLNREKKPFGPIRLMGAIAFSLSALVSGFLIDAQGREDRIVLIAAGLMLLAAACSLLLAREPGRGAKRWAGELLRDRSLMALLGFTLPMQATMGYFYSFFPTHFLSLPGANSAMLGWAHFLASVAEIPFLLFCDRLYRRFGAPRMLAAAAVALCLRWGILGLFQDVRLALFSQALHGLGYIVVTVSMAKYISQHVPEDLRNSGQTLLCLFSFGVARVLGNLLGGLAAGWLGMQKGFLLCSGICLLSLLLYPRKADALQNPRDMV</sequence>
<keyword evidence="5 8" id="KW-0812">Transmembrane</keyword>
<feature type="transmembrane region" description="Helical" evidence="8">
    <location>
        <begin position="259"/>
        <end position="278"/>
    </location>
</feature>
<proteinExistence type="predicted"/>
<evidence type="ECO:0000256" key="2">
    <source>
        <dbReference type="ARBA" id="ARBA00022448"/>
    </source>
</evidence>
<dbReference type="GO" id="GO:0015528">
    <property type="term" value="F:lactose:proton symporter activity"/>
    <property type="evidence" value="ECO:0007669"/>
    <property type="project" value="TreeGrafter"/>
</dbReference>
<feature type="transmembrane region" description="Helical" evidence="8">
    <location>
        <begin position="91"/>
        <end position="114"/>
    </location>
</feature>
<evidence type="ECO:0000313" key="10">
    <source>
        <dbReference type="EMBL" id="HIU33555.1"/>
    </source>
</evidence>
<evidence type="ECO:0000259" key="9">
    <source>
        <dbReference type="Pfam" id="PF12832"/>
    </source>
</evidence>
<feature type="transmembrane region" description="Helical" evidence="8">
    <location>
        <begin position="193"/>
        <end position="214"/>
    </location>
</feature>
<evidence type="ECO:0000256" key="1">
    <source>
        <dbReference type="ARBA" id="ARBA00004429"/>
    </source>
</evidence>
<dbReference type="Pfam" id="PF12832">
    <property type="entry name" value="MFS_1_like"/>
    <property type="match status" value="1"/>
</dbReference>
<evidence type="ECO:0000313" key="11">
    <source>
        <dbReference type="Proteomes" id="UP000824072"/>
    </source>
</evidence>
<organism evidence="10 11">
    <name type="scientific">Candidatus Pullichristensenella excrementigallinarum</name>
    <dbReference type="NCBI Taxonomy" id="2840907"/>
    <lineage>
        <taxon>Bacteria</taxon>
        <taxon>Bacillati</taxon>
        <taxon>Bacillota</taxon>
        <taxon>Clostridia</taxon>
        <taxon>Candidatus Pullichristensenella</taxon>
    </lineage>
</organism>
<evidence type="ECO:0000256" key="5">
    <source>
        <dbReference type="ARBA" id="ARBA00022692"/>
    </source>
</evidence>
<feature type="domain" description="Major facilitator superfamily associated" evidence="9">
    <location>
        <begin position="10"/>
        <end position="350"/>
    </location>
</feature>
<dbReference type="SUPFAM" id="SSF103473">
    <property type="entry name" value="MFS general substrate transporter"/>
    <property type="match status" value="1"/>
</dbReference>
<dbReference type="Gene3D" id="1.20.1250.20">
    <property type="entry name" value="MFS general substrate transporter like domains"/>
    <property type="match status" value="2"/>
</dbReference>
<dbReference type="PANTHER" id="PTHR23522">
    <property type="entry name" value="BLL5896 PROTEIN"/>
    <property type="match status" value="1"/>
</dbReference>
<dbReference type="Proteomes" id="UP000824072">
    <property type="component" value="Unassembled WGS sequence"/>
</dbReference>
<evidence type="ECO:0000256" key="4">
    <source>
        <dbReference type="ARBA" id="ARBA00022519"/>
    </source>
</evidence>
<keyword evidence="6 8" id="KW-1133">Transmembrane helix</keyword>
<feature type="transmembrane region" description="Helical" evidence="8">
    <location>
        <begin position="34"/>
        <end position="54"/>
    </location>
</feature>
<dbReference type="InterPro" id="IPR024989">
    <property type="entry name" value="MFS_assoc_dom"/>
</dbReference>
<evidence type="ECO:0000256" key="8">
    <source>
        <dbReference type="SAM" id="Phobius"/>
    </source>
</evidence>
<dbReference type="GO" id="GO:0030395">
    <property type="term" value="F:lactose binding"/>
    <property type="evidence" value="ECO:0007669"/>
    <property type="project" value="TreeGrafter"/>
</dbReference>
<dbReference type="EMBL" id="DVMU01000072">
    <property type="protein sequence ID" value="HIU33555.1"/>
    <property type="molecule type" value="Genomic_DNA"/>
</dbReference>
<evidence type="ECO:0000256" key="3">
    <source>
        <dbReference type="ARBA" id="ARBA00022475"/>
    </source>
</evidence>
<feature type="transmembrane region" description="Helical" evidence="8">
    <location>
        <begin position="126"/>
        <end position="147"/>
    </location>
</feature>